<dbReference type="Pfam" id="PF00250">
    <property type="entry name" value="Forkhead"/>
    <property type="match status" value="1"/>
</dbReference>
<evidence type="ECO:0000313" key="6">
    <source>
        <dbReference type="Proteomes" id="UP000735302"/>
    </source>
</evidence>
<feature type="region of interest" description="Disordered" evidence="3">
    <location>
        <begin position="1385"/>
        <end position="1405"/>
    </location>
</feature>
<feature type="domain" description="Fork-head" evidence="4">
    <location>
        <begin position="345"/>
        <end position="418"/>
    </location>
</feature>
<evidence type="ECO:0000256" key="1">
    <source>
        <dbReference type="ARBA" id="ARBA00023125"/>
    </source>
</evidence>
<feature type="compositionally biased region" description="Low complexity" evidence="3">
    <location>
        <begin position="986"/>
        <end position="999"/>
    </location>
</feature>
<dbReference type="PRINTS" id="PR00053">
    <property type="entry name" value="FORKHEAD"/>
</dbReference>
<proteinExistence type="predicted"/>
<dbReference type="PANTHER" id="PTHR46878">
    <property type="entry name" value="FORKHEAD BOX PROTEIN M1"/>
    <property type="match status" value="1"/>
</dbReference>
<dbReference type="PROSITE" id="PS00658">
    <property type="entry name" value="FORK_HEAD_2"/>
    <property type="match status" value="1"/>
</dbReference>
<comment type="subcellular location">
    <subcellularLocation>
        <location evidence="2">Nucleus</location>
    </subcellularLocation>
</comment>
<dbReference type="PROSITE" id="PS50039">
    <property type="entry name" value="FORK_HEAD_3"/>
    <property type="match status" value="1"/>
</dbReference>
<evidence type="ECO:0000313" key="5">
    <source>
        <dbReference type="EMBL" id="GFO01292.1"/>
    </source>
</evidence>
<dbReference type="GO" id="GO:0000086">
    <property type="term" value="P:G2/M transition of mitotic cell cycle"/>
    <property type="evidence" value="ECO:0007669"/>
    <property type="project" value="InterPro"/>
</dbReference>
<dbReference type="EMBL" id="BLXT01003273">
    <property type="protein sequence ID" value="GFO01292.1"/>
    <property type="molecule type" value="Genomic_DNA"/>
</dbReference>
<protein>
    <submittedName>
        <fullName evidence="5">Forkhead box m1 protein</fullName>
    </submittedName>
</protein>
<dbReference type="InterPro" id="IPR036390">
    <property type="entry name" value="WH_DNA-bd_sf"/>
</dbReference>
<dbReference type="InterPro" id="IPR036388">
    <property type="entry name" value="WH-like_DNA-bd_sf"/>
</dbReference>
<dbReference type="SMART" id="SM00339">
    <property type="entry name" value="FH"/>
    <property type="match status" value="1"/>
</dbReference>
<reference evidence="5 6" key="1">
    <citation type="journal article" date="2021" name="Elife">
        <title>Chloroplast acquisition without the gene transfer in kleptoplastic sea slugs, Plakobranchus ocellatus.</title>
        <authorList>
            <person name="Maeda T."/>
            <person name="Takahashi S."/>
            <person name="Yoshida T."/>
            <person name="Shimamura S."/>
            <person name="Takaki Y."/>
            <person name="Nagai Y."/>
            <person name="Toyoda A."/>
            <person name="Suzuki Y."/>
            <person name="Arimoto A."/>
            <person name="Ishii H."/>
            <person name="Satoh N."/>
            <person name="Nishiyama T."/>
            <person name="Hasebe M."/>
            <person name="Maruyama T."/>
            <person name="Minagawa J."/>
            <person name="Obokata J."/>
            <person name="Shigenobu S."/>
        </authorList>
    </citation>
    <scope>NUCLEOTIDE SEQUENCE [LARGE SCALE GENOMIC DNA]</scope>
</reference>
<dbReference type="Proteomes" id="UP000735302">
    <property type="component" value="Unassembled WGS sequence"/>
</dbReference>
<feature type="region of interest" description="Disordered" evidence="3">
    <location>
        <begin position="1022"/>
        <end position="1047"/>
    </location>
</feature>
<feature type="region of interest" description="Disordered" evidence="3">
    <location>
        <begin position="696"/>
        <end position="725"/>
    </location>
</feature>
<dbReference type="InterPro" id="IPR001766">
    <property type="entry name" value="Fork_head_dom"/>
</dbReference>
<gene>
    <name evidence="5" type="ORF">PoB_002779700</name>
</gene>
<evidence type="ECO:0000256" key="2">
    <source>
        <dbReference type="PROSITE-ProRule" id="PRU00089"/>
    </source>
</evidence>
<dbReference type="Gene3D" id="1.10.10.10">
    <property type="entry name" value="Winged helix-like DNA-binding domain superfamily/Winged helix DNA-binding domain"/>
    <property type="match status" value="1"/>
</dbReference>
<dbReference type="GO" id="GO:0003700">
    <property type="term" value="F:DNA-binding transcription factor activity"/>
    <property type="evidence" value="ECO:0007669"/>
    <property type="project" value="InterPro"/>
</dbReference>
<dbReference type="InterPro" id="IPR042839">
    <property type="entry name" value="FOXM1"/>
</dbReference>
<dbReference type="PANTHER" id="PTHR46878:SF1">
    <property type="entry name" value="FORKHEAD BOX PROTEIN M1"/>
    <property type="match status" value="1"/>
</dbReference>
<name>A0AAV4A334_9GAST</name>
<evidence type="ECO:0000256" key="3">
    <source>
        <dbReference type="SAM" id="MobiDB-lite"/>
    </source>
</evidence>
<dbReference type="InterPro" id="IPR030456">
    <property type="entry name" value="TF_fork_head_CS_2"/>
</dbReference>
<sequence length="1433" mass="158736">MEKESHFTETAKPVSKSSEGDEQAFPNFFFNHSLEQNAVVEAGKFQRTPVLYPGAATPLLHSSSLVSDSNSNTDVELSSPKYMYYSTPKAMHQSGRNFIRHNTFPSRRINFTQPYDWSESEPDGGCGTPDVEFTKVKNLTTPDSGFCTPASNGWSSIPSSPISPVGVRSGSDRYMPAMSTPDAAPRFSEIINVSSSSVLPSDQMRDGFSSKAQIPISEDSSLDKSLDLQPWLATFSKTQASSSSASCTFEQMTGIQSKPDFHTSYPPPFQPTLSYSKSEHLSGVLSLPQLTPIPVIMAPAPQKLSFSSLPDHSWTATGEGQKRKALEELQPSTLNIANKHPESERPSHSYMDLIKMALESVPDGQMTLKEIITWIEDHFPYFRFYAKQTWKNSIRHNLSLHHDFMKVEEKRHGGKWKLAADAKKYAHRIPRPPGPQPILPKSMSYALVPVALAPVGSGTKTKNCSLSQLPHNFRLPQNNQAQLYKHQQEESSQHLQQNHPQQHQSEEATQHTQEQPQPEQEQFCQQPFKQHHLLHQNSQQFQVLSEPHKHPSQQPQLKPLLPLQKDKQAKEVKLHFRLTPQQKQLLLTQQIQQTHVKNPPEVALGPRQSTYAQPESMTGSKTQFSDAIKVPQEHSVLNPGLKQNKPSLPVKQKPMRLPVLAPKPSNSLPENFLAIALHGDRKDLYLEKNLDSMSSNSVISSSQDALRSTPTPGKTSQGPLKSRKVSRIADRFYKSKSFDVGSRTKMSGDLPKLSKKSSNSKLTHVMNLASMVEEDALAAEEIQNVLRRGELNTAKCSPIKNVYNDSINTMSLSHVPGVLENRDLNREQSECRSDLMQQAWEEVMSPLGLDENSQGSSIASGFQEENTAVTVPTFGSPNNAVTLNMQSRASNDCLKENSYDFFVKEHNISRSPTVKANLHNRSEISSFSKSSEGKNSNPGFFTHIVSRNKWFARDSILPKTSESFTKSRFPAASEPLKVKVHSNFGSSSKQDPSDSQQKPRFYRTKSRRKQVHVPLTIDLSPKGETDGIDFTKQVPSKGKVSADDQDKDKFVSDASGTLPFMDTTMIGPKSGSVGVTSQFSAFSEDRAPEFETADKHFSVQAINWQNLTGKESESVSDGLPILSGLNNRSSGQNIFSEIGSVTSLAQMYEHCVVENASISETLSIDKSLRPPAQYAKSLYSSSVSTVTHYASNQQDNSNLTTLPTSFGTKEYFHTGTSSFQHYATNDTPSTFSASSEQAVANFLSFPMMAPDQDPRTSCTQSGFEDFIDTSEAHRAEVGRSHHPMPDLQAVLQTPPSGTISDYLKYSSPSGKDNCHESGRRHTQAAFGDNFLVGIEQKQSCYSSGDHHPQSYMSMIAVTEVTENQHEPSGNPSSSYTVGRTIHKANEYPQMNTPPPADDANDSSFLNSSVFDNIDALMHASLTEPNSPLKDSPK</sequence>
<evidence type="ECO:0000259" key="4">
    <source>
        <dbReference type="PROSITE" id="PS50039"/>
    </source>
</evidence>
<keyword evidence="2" id="KW-0539">Nucleus</keyword>
<feature type="compositionally biased region" description="Basic residues" evidence="3">
    <location>
        <begin position="1000"/>
        <end position="1009"/>
    </location>
</feature>
<keyword evidence="6" id="KW-1185">Reference proteome</keyword>
<feature type="region of interest" description="Disordered" evidence="3">
    <location>
        <begin position="982"/>
        <end position="1009"/>
    </location>
</feature>
<dbReference type="GO" id="GO:0043565">
    <property type="term" value="F:sequence-specific DNA binding"/>
    <property type="evidence" value="ECO:0007669"/>
    <property type="project" value="InterPro"/>
</dbReference>
<comment type="caution">
    <text evidence="5">The sequence shown here is derived from an EMBL/GenBank/DDBJ whole genome shotgun (WGS) entry which is preliminary data.</text>
</comment>
<organism evidence="5 6">
    <name type="scientific">Plakobranchus ocellatus</name>
    <dbReference type="NCBI Taxonomy" id="259542"/>
    <lineage>
        <taxon>Eukaryota</taxon>
        <taxon>Metazoa</taxon>
        <taxon>Spiralia</taxon>
        <taxon>Lophotrochozoa</taxon>
        <taxon>Mollusca</taxon>
        <taxon>Gastropoda</taxon>
        <taxon>Heterobranchia</taxon>
        <taxon>Euthyneura</taxon>
        <taxon>Panpulmonata</taxon>
        <taxon>Sacoglossa</taxon>
        <taxon>Placobranchoidea</taxon>
        <taxon>Plakobranchidae</taxon>
        <taxon>Plakobranchus</taxon>
    </lineage>
</organism>
<dbReference type="GO" id="GO:0005634">
    <property type="term" value="C:nucleus"/>
    <property type="evidence" value="ECO:0007669"/>
    <property type="project" value="UniProtKB-SubCell"/>
</dbReference>
<feature type="region of interest" description="Disordered" evidence="3">
    <location>
        <begin position="1"/>
        <end position="21"/>
    </location>
</feature>
<feature type="DNA-binding region" description="Fork-head" evidence="2">
    <location>
        <begin position="345"/>
        <end position="418"/>
    </location>
</feature>
<dbReference type="CDD" id="cd00059">
    <property type="entry name" value="FH_FOX"/>
    <property type="match status" value="1"/>
</dbReference>
<keyword evidence="1 2" id="KW-0238">DNA-binding</keyword>
<dbReference type="SUPFAM" id="SSF46785">
    <property type="entry name" value="Winged helix' DNA-binding domain"/>
    <property type="match status" value="1"/>
</dbReference>
<feature type="region of interest" description="Disordered" evidence="3">
    <location>
        <begin position="483"/>
        <end position="523"/>
    </location>
</feature>
<feature type="compositionally biased region" description="Low complexity" evidence="3">
    <location>
        <begin position="493"/>
        <end position="503"/>
    </location>
</feature>
<feature type="compositionally biased region" description="Polar residues" evidence="3">
    <location>
        <begin position="703"/>
        <end position="719"/>
    </location>
</feature>
<accession>A0AAV4A334</accession>
<feature type="compositionally biased region" description="Low complexity" evidence="3">
    <location>
        <begin position="510"/>
        <end position="523"/>
    </location>
</feature>